<evidence type="ECO:0000313" key="3">
    <source>
        <dbReference type="Proteomes" id="UP000593567"/>
    </source>
</evidence>
<proteinExistence type="predicted"/>
<dbReference type="AlphaFoldDB" id="A0A7J7JP32"/>
<sequence length="90" mass="11151">MLYRSPDYIIIYTSPYDIRVYLYNMMFHYACLQIMRFCMYFFNAKKCSQYIIIFLDVIYNDAISIFHVVLFLRLGFYTLLFLQRNHFYIS</sequence>
<name>A0A7J7JP32_BUGNE</name>
<feature type="transmembrane region" description="Helical" evidence="1">
    <location>
        <begin position="62"/>
        <end position="82"/>
    </location>
</feature>
<feature type="transmembrane region" description="Helical" evidence="1">
    <location>
        <begin position="21"/>
        <end position="42"/>
    </location>
</feature>
<gene>
    <name evidence="2" type="ORF">EB796_014534</name>
</gene>
<comment type="caution">
    <text evidence="2">The sequence shown here is derived from an EMBL/GenBank/DDBJ whole genome shotgun (WGS) entry which is preliminary data.</text>
</comment>
<reference evidence="2" key="1">
    <citation type="submission" date="2020-06" db="EMBL/GenBank/DDBJ databases">
        <title>Draft genome of Bugula neritina, a colonial animal packing powerful symbionts and potential medicines.</title>
        <authorList>
            <person name="Rayko M."/>
        </authorList>
    </citation>
    <scope>NUCLEOTIDE SEQUENCE [LARGE SCALE GENOMIC DNA]</scope>
    <source>
        <strain evidence="2">Kwan_BN1</strain>
    </source>
</reference>
<evidence type="ECO:0000313" key="2">
    <source>
        <dbReference type="EMBL" id="KAF6027168.1"/>
    </source>
</evidence>
<dbReference type="EMBL" id="VXIV02002131">
    <property type="protein sequence ID" value="KAF6027168.1"/>
    <property type="molecule type" value="Genomic_DNA"/>
</dbReference>
<dbReference type="Proteomes" id="UP000593567">
    <property type="component" value="Unassembled WGS sequence"/>
</dbReference>
<evidence type="ECO:0000256" key="1">
    <source>
        <dbReference type="SAM" id="Phobius"/>
    </source>
</evidence>
<keyword evidence="3" id="KW-1185">Reference proteome</keyword>
<accession>A0A7J7JP32</accession>
<keyword evidence="1" id="KW-0812">Transmembrane</keyword>
<keyword evidence="1" id="KW-0472">Membrane</keyword>
<protein>
    <submittedName>
        <fullName evidence="2">Uncharacterized protein</fullName>
    </submittedName>
</protein>
<organism evidence="2 3">
    <name type="scientific">Bugula neritina</name>
    <name type="common">Brown bryozoan</name>
    <name type="synonym">Sertularia neritina</name>
    <dbReference type="NCBI Taxonomy" id="10212"/>
    <lineage>
        <taxon>Eukaryota</taxon>
        <taxon>Metazoa</taxon>
        <taxon>Spiralia</taxon>
        <taxon>Lophotrochozoa</taxon>
        <taxon>Bryozoa</taxon>
        <taxon>Gymnolaemata</taxon>
        <taxon>Cheilostomatida</taxon>
        <taxon>Flustrina</taxon>
        <taxon>Buguloidea</taxon>
        <taxon>Bugulidae</taxon>
        <taxon>Bugula</taxon>
    </lineage>
</organism>
<keyword evidence="1" id="KW-1133">Transmembrane helix</keyword>